<proteinExistence type="predicted"/>
<reference evidence="2 3" key="1">
    <citation type="journal article" date="2023" name="Plants (Basel)">
        <title>Bridging the Gap: Combining Genomics and Transcriptomics Approaches to Understand Stylosanthes scabra, an Orphan Legume from the Brazilian Caatinga.</title>
        <authorList>
            <person name="Ferreira-Neto J.R.C."/>
            <person name="da Silva M.D."/>
            <person name="Binneck E."/>
            <person name="de Melo N.F."/>
            <person name="da Silva R.H."/>
            <person name="de Melo A.L.T.M."/>
            <person name="Pandolfi V."/>
            <person name="Bustamante F.O."/>
            <person name="Brasileiro-Vidal A.C."/>
            <person name="Benko-Iseppon A.M."/>
        </authorList>
    </citation>
    <scope>NUCLEOTIDE SEQUENCE [LARGE SCALE GENOMIC DNA]</scope>
    <source>
        <tissue evidence="2">Leaves</tissue>
    </source>
</reference>
<feature type="compositionally biased region" description="Acidic residues" evidence="1">
    <location>
        <begin position="26"/>
        <end position="54"/>
    </location>
</feature>
<feature type="region of interest" description="Disordered" evidence="1">
    <location>
        <begin position="1"/>
        <end position="65"/>
    </location>
</feature>
<evidence type="ECO:0000256" key="1">
    <source>
        <dbReference type="SAM" id="MobiDB-lite"/>
    </source>
</evidence>
<feature type="compositionally biased region" description="Low complexity" evidence="1">
    <location>
        <begin position="101"/>
        <end position="111"/>
    </location>
</feature>
<gene>
    <name evidence="2" type="ORF">PIB30_060926</name>
</gene>
<evidence type="ECO:0000313" key="2">
    <source>
        <dbReference type="EMBL" id="MED6136997.1"/>
    </source>
</evidence>
<keyword evidence="3" id="KW-1185">Reference proteome</keyword>
<comment type="caution">
    <text evidence="2">The sequence shown here is derived from an EMBL/GenBank/DDBJ whole genome shotgun (WGS) entry which is preliminary data.</text>
</comment>
<evidence type="ECO:0000313" key="3">
    <source>
        <dbReference type="Proteomes" id="UP001341840"/>
    </source>
</evidence>
<name>A0ABU6SKS1_9FABA</name>
<feature type="region of interest" description="Disordered" evidence="1">
    <location>
        <begin position="86"/>
        <end position="126"/>
    </location>
</feature>
<protein>
    <submittedName>
        <fullName evidence="2">Uncharacterized protein</fullName>
    </submittedName>
</protein>
<organism evidence="2 3">
    <name type="scientific">Stylosanthes scabra</name>
    <dbReference type="NCBI Taxonomy" id="79078"/>
    <lineage>
        <taxon>Eukaryota</taxon>
        <taxon>Viridiplantae</taxon>
        <taxon>Streptophyta</taxon>
        <taxon>Embryophyta</taxon>
        <taxon>Tracheophyta</taxon>
        <taxon>Spermatophyta</taxon>
        <taxon>Magnoliopsida</taxon>
        <taxon>eudicotyledons</taxon>
        <taxon>Gunneridae</taxon>
        <taxon>Pentapetalae</taxon>
        <taxon>rosids</taxon>
        <taxon>fabids</taxon>
        <taxon>Fabales</taxon>
        <taxon>Fabaceae</taxon>
        <taxon>Papilionoideae</taxon>
        <taxon>50 kb inversion clade</taxon>
        <taxon>dalbergioids sensu lato</taxon>
        <taxon>Dalbergieae</taxon>
        <taxon>Pterocarpus clade</taxon>
        <taxon>Stylosanthes</taxon>
    </lineage>
</organism>
<accession>A0ABU6SKS1</accession>
<dbReference type="Proteomes" id="UP001341840">
    <property type="component" value="Unassembled WGS sequence"/>
</dbReference>
<dbReference type="EMBL" id="JASCZI010060960">
    <property type="protein sequence ID" value="MED6136997.1"/>
    <property type="molecule type" value="Genomic_DNA"/>
</dbReference>
<sequence>MGSIRELVRHRSTLPLVPVEESKGVEEEDKKEEEEGEEEEEEEDPEEDPAEEEMPVASRAMDVDADEDYLQYLEKLCRHPEYSPFHRSQAFAQNPSDDARSPSSDARSQPSFELSGIWPPPVGPSQ</sequence>